<dbReference type="PROSITE" id="PS51257">
    <property type="entry name" value="PROKAR_LIPOPROTEIN"/>
    <property type="match status" value="1"/>
</dbReference>
<evidence type="ECO:0000256" key="3">
    <source>
        <dbReference type="ARBA" id="ARBA00023002"/>
    </source>
</evidence>
<evidence type="ECO:0000256" key="4">
    <source>
        <dbReference type="ARBA" id="ARBA00023157"/>
    </source>
</evidence>
<dbReference type="Pfam" id="PF13462">
    <property type="entry name" value="Thioredoxin_4"/>
    <property type="match status" value="1"/>
</dbReference>
<dbReference type="SUPFAM" id="SSF52833">
    <property type="entry name" value="Thioredoxin-like"/>
    <property type="match status" value="1"/>
</dbReference>
<accession>A7NJT3</accession>
<name>A7NJT3_ROSCS</name>
<evidence type="ECO:0000256" key="1">
    <source>
        <dbReference type="ARBA" id="ARBA00005791"/>
    </source>
</evidence>
<dbReference type="NCBIfam" id="NF041057">
    <property type="entry name" value="Rcas_1661_fam_Se"/>
    <property type="match status" value="1"/>
</dbReference>
<evidence type="ECO:0000313" key="8">
    <source>
        <dbReference type="Proteomes" id="UP000000263"/>
    </source>
</evidence>
<keyword evidence="2" id="KW-0732">Signal</keyword>
<dbReference type="PROSITE" id="PS51352">
    <property type="entry name" value="THIOREDOXIN_2"/>
    <property type="match status" value="1"/>
</dbReference>
<reference evidence="7 8" key="1">
    <citation type="submission" date="2007-08" db="EMBL/GenBank/DDBJ databases">
        <title>Complete sequence of Roseiflexus castenholzii DSM 13941.</title>
        <authorList>
            <consortium name="US DOE Joint Genome Institute"/>
            <person name="Copeland A."/>
            <person name="Lucas S."/>
            <person name="Lapidus A."/>
            <person name="Barry K."/>
            <person name="Glavina del Rio T."/>
            <person name="Dalin E."/>
            <person name="Tice H."/>
            <person name="Pitluck S."/>
            <person name="Thompson L.S."/>
            <person name="Brettin T."/>
            <person name="Bruce D."/>
            <person name="Detter J.C."/>
            <person name="Han C."/>
            <person name="Tapia R."/>
            <person name="Schmutz J."/>
            <person name="Larimer F."/>
            <person name="Land M."/>
            <person name="Hauser L."/>
            <person name="Kyrpides N."/>
            <person name="Mikhailova N."/>
            <person name="Bryant D.A."/>
            <person name="Hanada S."/>
            <person name="Tsukatani Y."/>
            <person name="Richardson P."/>
        </authorList>
    </citation>
    <scope>NUCLEOTIDE SEQUENCE [LARGE SCALE GENOMIC DNA]</scope>
    <source>
        <strain evidence="8">DSM 13941 / HLO8</strain>
    </source>
</reference>
<keyword evidence="8" id="KW-1185">Reference proteome</keyword>
<dbReference type="GO" id="GO:0016491">
    <property type="term" value="F:oxidoreductase activity"/>
    <property type="evidence" value="ECO:0007669"/>
    <property type="project" value="UniProtKB-KW"/>
</dbReference>
<dbReference type="KEGG" id="rca:Rcas_1661"/>
<keyword evidence="3" id="KW-0560">Oxidoreductase</keyword>
<gene>
    <name evidence="7" type="ordered locus">Rcas_1661</name>
</gene>
<organism evidence="7 8">
    <name type="scientific">Roseiflexus castenholzii (strain DSM 13941 / HLO8)</name>
    <dbReference type="NCBI Taxonomy" id="383372"/>
    <lineage>
        <taxon>Bacteria</taxon>
        <taxon>Bacillati</taxon>
        <taxon>Chloroflexota</taxon>
        <taxon>Chloroflexia</taxon>
        <taxon>Chloroflexales</taxon>
        <taxon>Roseiflexineae</taxon>
        <taxon>Roseiflexaceae</taxon>
        <taxon>Roseiflexus</taxon>
    </lineage>
</organism>
<evidence type="ECO:0000256" key="2">
    <source>
        <dbReference type="ARBA" id="ARBA00022729"/>
    </source>
</evidence>
<dbReference type="InterPro" id="IPR013766">
    <property type="entry name" value="Thioredoxin_domain"/>
</dbReference>
<dbReference type="InterPro" id="IPR012336">
    <property type="entry name" value="Thioredoxin-like_fold"/>
</dbReference>
<protein>
    <submittedName>
        <fullName evidence="7">DSBA oxidoreductase</fullName>
    </submittedName>
</protein>
<dbReference type="Proteomes" id="UP000000263">
    <property type="component" value="Chromosome"/>
</dbReference>
<keyword evidence="5" id="KW-0676">Redox-active center</keyword>
<dbReference type="HOGENOM" id="CLU_000288_47_1_0"/>
<dbReference type="PANTHER" id="PTHR13887">
    <property type="entry name" value="GLUTATHIONE S-TRANSFERASE KAPPA"/>
    <property type="match status" value="1"/>
</dbReference>
<evidence type="ECO:0000256" key="5">
    <source>
        <dbReference type="ARBA" id="ARBA00023284"/>
    </source>
</evidence>
<dbReference type="PANTHER" id="PTHR13887:SF14">
    <property type="entry name" value="DISULFIDE BOND FORMATION PROTEIN D"/>
    <property type="match status" value="1"/>
</dbReference>
<proteinExistence type="inferred from homology"/>
<dbReference type="Gene3D" id="3.40.30.10">
    <property type="entry name" value="Glutaredoxin"/>
    <property type="match status" value="1"/>
</dbReference>
<dbReference type="AlphaFoldDB" id="A7NJT3"/>
<sequence length="251" mass="26910">MLSTKGIHRVIKQHQVLPLAIILPIIIAACGGTPSAAPTPPQSAPIVSTAPSATQVSAVATPASDTPAATTEAAGLERGRTPEGYHYLGNADAPVTILEFSDFLCTACAFHVEETEPAIIDAYVATGKARIVYRHLLQLGEESLRAAEAAECAGDQGKFWEMRDAIYRNQAALYTTGDVGAALTYLAQTIDLDMNEYNVCVQSRKHRARIEADFRAAQDAGIRSRPVFDIGGTRLVGARPFEDFQAILDQQ</sequence>
<dbReference type="STRING" id="383372.Rcas_1661"/>
<dbReference type="InterPro" id="IPR036249">
    <property type="entry name" value="Thioredoxin-like_sf"/>
</dbReference>
<dbReference type="EMBL" id="CP000804">
    <property type="protein sequence ID" value="ABU57753.1"/>
    <property type="molecule type" value="Genomic_DNA"/>
</dbReference>
<comment type="similarity">
    <text evidence="1">Belongs to the thioredoxin family. DsbA subfamily.</text>
</comment>
<feature type="domain" description="Thioredoxin" evidence="6">
    <location>
        <begin position="44"/>
        <end position="251"/>
    </location>
</feature>
<evidence type="ECO:0000313" key="7">
    <source>
        <dbReference type="EMBL" id="ABU57753.1"/>
    </source>
</evidence>
<evidence type="ECO:0000259" key="6">
    <source>
        <dbReference type="PROSITE" id="PS51352"/>
    </source>
</evidence>
<dbReference type="eggNOG" id="COG1651">
    <property type="taxonomic scope" value="Bacteria"/>
</dbReference>
<keyword evidence="4" id="KW-1015">Disulfide bond</keyword>